<dbReference type="Gene3D" id="1.10.10.10">
    <property type="entry name" value="Winged helix-like DNA-binding domain superfamily/Winged helix DNA-binding domain"/>
    <property type="match status" value="1"/>
</dbReference>
<keyword evidence="3" id="KW-1185">Reference proteome</keyword>
<feature type="domain" description="DUF2087" evidence="1">
    <location>
        <begin position="105"/>
        <end position="171"/>
    </location>
</feature>
<comment type="caution">
    <text evidence="2">The sequence shown here is derived from an EMBL/GenBank/DDBJ whole genome shotgun (WGS) entry which is preliminary data.</text>
</comment>
<evidence type="ECO:0000259" key="1">
    <source>
        <dbReference type="Pfam" id="PF09860"/>
    </source>
</evidence>
<proteinExistence type="predicted"/>
<dbReference type="RefSeq" id="WP_173077147.1">
    <property type="nucleotide sequence ID" value="NZ_BAABJB010000002.1"/>
</dbReference>
<reference evidence="2 3" key="1">
    <citation type="submission" date="2020-03" db="EMBL/GenBank/DDBJ databases">
        <title>Whole genome shotgun sequence of Phytohabitans rumicis NBRC 108638.</title>
        <authorList>
            <person name="Komaki H."/>
            <person name="Tamura T."/>
        </authorList>
    </citation>
    <scope>NUCLEOTIDE SEQUENCE [LARGE SCALE GENOMIC DNA]</scope>
    <source>
        <strain evidence="2 3">NBRC 108638</strain>
    </source>
</reference>
<name>A0A6V8L1X0_9ACTN</name>
<evidence type="ECO:0000313" key="3">
    <source>
        <dbReference type="Proteomes" id="UP000482960"/>
    </source>
</evidence>
<dbReference type="Proteomes" id="UP000482960">
    <property type="component" value="Unassembled WGS sequence"/>
</dbReference>
<evidence type="ECO:0000313" key="2">
    <source>
        <dbReference type="EMBL" id="GFJ89560.1"/>
    </source>
</evidence>
<dbReference type="InterPro" id="IPR036390">
    <property type="entry name" value="WH_DNA-bd_sf"/>
</dbReference>
<accession>A0A6V8L1X0</accession>
<organism evidence="2 3">
    <name type="scientific">Phytohabitans rumicis</name>
    <dbReference type="NCBI Taxonomy" id="1076125"/>
    <lineage>
        <taxon>Bacteria</taxon>
        <taxon>Bacillati</taxon>
        <taxon>Actinomycetota</taxon>
        <taxon>Actinomycetes</taxon>
        <taxon>Micromonosporales</taxon>
        <taxon>Micromonosporaceae</taxon>
    </lineage>
</organism>
<dbReference type="AlphaFoldDB" id="A0A6V8L1X0"/>
<dbReference type="Pfam" id="PF09860">
    <property type="entry name" value="DUF2087"/>
    <property type="match status" value="1"/>
</dbReference>
<dbReference type="InterPro" id="IPR036388">
    <property type="entry name" value="WH-like_DNA-bd_sf"/>
</dbReference>
<dbReference type="InterPro" id="IPR018656">
    <property type="entry name" value="DUF2087"/>
</dbReference>
<gene>
    <name evidence="2" type="ORF">Prum_032020</name>
</gene>
<sequence length="178" mass="19615">MRPDALCGLLAEPDRLTVFAAVVLGAATPSEVAARTGLAARQVVVALRRLEQGGLVVTVDGRLVVEADAFKEAVREHAPPPIVEDDLDPDRAKAAVLRVFLRDGRIVRLPAARGKRRVLLEHIAAAFEPGVRYPERAVDAILRAWYDDHATLRRMLIDESLMSREDGIYWRSGGYVEV</sequence>
<dbReference type="SUPFAM" id="SSF46785">
    <property type="entry name" value="Winged helix' DNA-binding domain"/>
    <property type="match status" value="1"/>
</dbReference>
<dbReference type="EMBL" id="BLPG01000001">
    <property type="protein sequence ID" value="GFJ89560.1"/>
    <property type="molecule type" value="Genomic_DNA"/>
</dbReference>
<protein>
    <recommendedName>
        <fullName evidence="1">DUF2087 domain-containing protein</fullName>
    </recommendedName>
</protein>
<reference evidence="2 3" key="2">
    <citation type="submission" date="2020-03" db="EMBL/GenBank/DDBJ databases">
        <authorList>
            <person name="Ichikawa N."/>
            <person name="Kimura A."/>
            <person name="Kitahashi Y."/>
            <person name="Uohara A."/>
        </authorList>
    </citation>
    <scope>NUCLEOTIDE SEQUENCE [LARGE SCALE GENOMIC DNA]</scope>
    <source>
        <strain evidence="2 3">NBRC 108638</strain>
    </source>
</reference>